<sequence>MTDTATEDSTESVILQMARKLRVAMEEPLYLQQHQQQPDLFVNPSHQQQDAMLQLILLASEYLPEVLTHAVLLTNDDSLRLPIHLACDTNAPLEIIRWLLESDPKKESILRPDKWGDLPLHTACSRKDYHAVVELLLENDPTRQTVFFPDKSMALPLHTACRYQASPAVMELLLQYQPLKQLLSPGPYEQLPLHIACRCQHADAVPVLLKYDKEQALIPDHTGRLPIHLAYLKQMDANTTIRCLLEAMLLGRSEQKGLVLWKKDLQSMIHSLELEERDMMTSYKLEVTRNAFQALFEQSVCLELVLWHRMLGEEQDREAGRITSGAHVILPHVLSFLEGDPIDRIVEEIQK</sequence>
<dbReference type="InterPro" id="IPR002110">
    <property type="entry name" value="Ankyrin_rpt"/>
</dbReference>
<dbReference type="PANTHER" id="PTHR24198">
    <property type="entry name" value="ANKYRIN REPEAT AND PROTEIN KINASE DOMAIN-CONTAINING PROTEIN"/>
    <property type="match status" value="1"/>
</dbReference>
<keyword evidence="1" id="KW-0677">Repeat</keyword>
<evidence type="ECO:0000313" key="3">
    <source>
        <dbReference type="EMBL" id="GAX21380.1"/>
    </source>
</evidence>
<evidence type="ECO:0000256" key="1">
    <source>
        <dbReference type="ARBA" id="ARBA00022737"/>
    </source>
</evidence>
<organism evidence="3 4">
    <name type="scientific">Fistulifera solaris</name>
    <name type="common">Oleaginous diatom</name>
    <dbReference type="NCBI Taxonomy" id="1519565"/>
    <lineage>
        <taxon>Eukaryota</taxon>
        <taxon>Sar</taxon>
        <taxon>Stramenopiles</taxon>
        <taxon>Ochrophyta</taxon>
        <taxon>Bacillariophyta</taxon>
        <taxon>Bacillariophyceae</taxon>
        <taxon>Bacillariophycidae</taxon>
        <taxon>Naviculales</taxon>
        <taxon>Naviculaceae</taxon>
        <taxon>Fistulifera</taxon>
    </lineage>
</organism>
<dbReference type="SUPFAM" id="SSF48403">
    <property type="entry name" value="Ankyrin repeat"/>
    <property type="match status" value="1"/>
</dbReference>
<evidence type="ECO:0000313" key="4">
    <source>
        <dbReference type="Proteomes" id="UP000198406"/>
    </source>
</evidence>
<reference evidence="3 4" key="1">
    <citation type="journal article" date="2015" name="Plant Cell">
        <title>Oil accumulation by the oleaginous diatom Fistulifera solaris as revealed by the genome and transcriptome.</title>
        <authorList>
            <person name="Tanaka T."/>
            <person name="Maeda Y."/>
            <person name="Veluchamy A."/>
            <person name="Tanaka M."/>
            <person name="Abida H."/>
            <person name="Marechal E."/>
            <person name="Bowler C."/>
            <person name="Muto M."/>
            <person name="Sunaga Y."/>
            <person name="Tanaka M."/>
            <person name="Yoshino T."/>
            <person name="Taniguchi T."/>
            <person name="Fukuda Y."/>
            <person name="Nemoto M."/>
            <person name="Matsumoto M."/>
            <person name="Wong P.S."/>
            <person name="Aburatani S."/>
            <person name="Fujibuchi W."/>
        </authorList>
    </citation>
    <scope>NUCLEOTIDE SEQUENCE [LARGE SCALE GENOMIC DNA]</scope>
    <source>
        <strain evidence="3 4">JPCC DA0580</strain>
    </source>
</reference>
<protein>
    <submittedName>
        <fullName evidence="3">Uncharacterized protein</fullName>
    </submittedName>
</protein>
<dbReference type="InParanoid" id="A0A1Z5K557"/>
<gene>
    <name evidence="3" type="ORF">FisN_28Lh067</name>
</gene>
<evidence type="ECO:0000256" key="2">
    <source>
        <dbReference type="ARBA" id="ARBA00023043"/>
    </source>
</evidence>
<dbReference type="EMBL" id="BDSP01000166">
    <property type="protein sequence ID" value="GAX21380.1"/>
    <property type="molecule type" value="Genomic_DNA"/>
</dbReference>
<dbReference type="Proteomes" id="UP000198406">
    <property type="component" value="Unassembled WGS sequence"/>
</dbReference>
<dbReference type="AlphaFoldDB" id="A0A1Z5K557"/>
<proteinExistence type="predicted"/>
<keyword evidence="2" id="KW-0040">ANK repeat</keyword>
<comment type="caution">
    <text evidence="3">The sequence shown here is derived from an EMBL/GenBank/DDBJ whole genome shotgun (WGS) entry which is preliminary data.</text>
</comment>
<name>A0A1Z5K557_FISSO</name>
<dbReference type="Pfam" id="PF12796">
    <property type="entry name" value="Ank_2"/>
    <property type="match status" value="1"/>
</dbReference>
<accession>A0A1Z5K557</accession>
<dbReference type="OrthoDB" id="4772757at2759"/>
<dbReference type="InterPro" id="IPR036770">
    <property type="entry name" value="Ankyrin_rpt-contain_sf"/>
</dbReference>
<keyword evidence="4" id="KW-1185">Reference proteome</keyword>
<dbReference type="Gene3D" id="1.25.40.20">
    <property type="entry name" value="Ankyrin repeat-containing domain"/>
    <property type="match status" value="1"/>
</dbReference>
<dbReference type="PANTHER" id="PTHR24198:SF165">
    <property type="entry name" value="ANKYRIN REPEAT-CONTAINING PROTEIN-RELATED"/>
    <property type="match status" value="1"/>
</dbReference>
<dbReference type="SMART" id="SM00248">
    <property type="entry name" value="ANK"/>
    <property type="match status" value="4"/>
</dbReference>